<sequence>MELSVFCWSKGFVGYYISLHSWKSTSASVLQITLRRTSTTMMQSGLTMDNGMDGATMHLWNDVRRPWH</sequence>
<dbReference type="EMBL" id="CM056817">
    <property type="protein sequence ID" value="KAJ8620231.1"/>
    <property type="molecule type" value="Genomic_DNA"/>
</dbReference>
<comment type="caution">
    <text evidence="1">The sequence shown here is derived from an EMBL/GenBank/DDBJ whole genome shotgun (WGS) entry which is preliminary data.</text>
</comment>
<dbReference type="Proteomes" id="UP001234297">
    <property type="component" value="Chromosome 9"/>
</dbReference>
<evidence type="ECO:0000313" key="2">
    <source>
        <dbReference type="Proteomes" id="UP001234297"/>
    </source>
</evidence>
<reference evidence="1 2" key="1">
    <citation type="journal article" date="2022" name="Hortic Res">
        <title>A haplotype resolved chromosomal level avocado genome allows analysis of novel avocado genes.</title>
        <authorList>
            <person name="Nath O."/>
            <person name="Fletcher S.J."/>
            <person name="Hayward A."/>
            <person name="Shaw L.M."/>
            <person name="Masouleh A.K."/>
            <person name="Furtado A."/>
            <person name="Henry R.J."/>
            <person name="Mitter N."/>
        </authorList>
    </citation>
    <scope>NUCLEOTIDE SEQUENCE [LARGE SCALE GENOMIC DNA]</scope>
    <source>
        <strain evidence="2">cv. Hass</strain>
    </source>
</reference>
<accession>A0ACC2KGI7</accession>
<proteinExistence type="predicted"/>
<protein>
    <submittedName>
        <fullName evidence="1">Uncharacterized protein</fullName>
    </submittedName>
</protein>
<name>A0ACC2KGI7_PERAE</name>
<gene>
    <name evidence="1" type="ORF">MRB53_028760</name>
</gene>
<organism evidence="1 2">
    <name type="scientific">Persea americana</name>
    <name type="common">Avocado</name>
    <dbReference type="NCBI Taxonomy" id="3435"/>
    <lineage>
        <taxon>Eukaryota</taxon>
        <taxon>Viridiplantae</taxon>
        <taxon>Streptophyta</taxon>
        <taxon>Embryophyta</taxon>
        <taxon>Tracheophyta</taxon>
        <taxon>Spermatophyta</taxon>
        <taxon>Magnoliopsida</taxon>
        <taxon>Magnoliidae</taxon>
        <taxon>Laurales</taxon>
        <taxon>Lauraceae</taxon>
        <taxon>Persea</taxon>
    </lineage>
</organism>
<evidence type="ECO:0000313" key="1">
    <source>
        <dbReference type="EMBL" id="KAJ8620231.1"/>
    </source>
</evidence>
<keyword evidence="2" id="KW-1185">Reference proteome</keyword>